<protein>
    <submittedName>
        <fullName evidence="2">DUF4331 domain-containing protein</fullName>
    </submittedName>
</protein>
<reference evidence="2 3" key="1">
    <citation type="journal article" date="2019" name="Int. J. Syst. Evol. Microbiol.">
        <title>The Global Catalogue of Microorganisms (GCM) 10K type strain sequencing project: providing services to taxonomists for standard genome sequencing and annotation.</title>
        <authorList>
            <consortium name="The Broad Institute Genomics Platform"/>
            <consortium name="The Broad Institute Genome Sequencing Center for Infectious Disease"/>
            <person name="Wu L."/>
            <person name="Ma J."/>
        </authorList>
    </citation>
    <scope>NUCLEOTIDE SEQUENCE [LARGE SCALE GENOMIC DNA]</scope>
    <source>
        <strain evidence="2 3">JCM 14046</strain>
    </source>
</reference>
<name>A0ABN2PEP4_9ACTN</name>
<dbReference type="RefSeq" id="WP_344007048.1">
    <property type="nucleotide sequence ID" value="NZ_BAAAMY010000005.1"/>
</dbReference>
<dbReference type="Pfam" id="PF14224">
    <property type="entry name" value="DUF4331"/>
    <property type="match status" value="1"/>
</dbReference>
<dbReference type="EMBL" id="BAAAMY010000005">
    <property type="protein sequence ID" value="GAA1919839.1"/>
    <property type="molecule type" value="Genomic_DNA"/>
</dbReference>
<proteinExistence type="predicted"/>
<sequence>MSSHREAPEISQDPAADNTDVYAFVSPDKPDTVTIIANFLPLQQPYGGPNFYEFSDDVRYRIHISNQGTAQGDLIYEFLFETTVRNPDSFLYNTGPIETLDSENWNRPQTYTITKIENGRRSVLGRGLPVPPVNVGPRSTPNYGELARSARRLRNRTWFFAGQRADAFNVDLGSIFDLGALRPFNEAHLIPMAAMDGVNSVQATNVHSIAMQVPIDMITRFKNQPTNRFSPHATVGVWATASRRQSRMQDPATGTSVGTGPWVQVSRLGNPLVNEVLIPMGQKDRWNAGRPAADAAFREYVDSPELARLLPVLYPDVFPNLAAYDKPRADLNAILHTGIPRGVVPEFQNFTGATQADMLRLNVAIPPTQPEDQNPFGVVGGDLAGFPNGRRVNDDIVGIELRAVAGVTIPLVDPEYTPDETASQLTDGTQSAAPGTDSFPYLQDPSGGYQTRPGTVDEGEN</sequence>
<feature type="region of interest" description="Disordered" evidence="1">
    <location>
        <begin position="413"/>
        <end position="461"/>
    </location>
</feature>
<evidence type="ECO:0000256" key="1">
    <source>
        <dbReference type="SAM" id="MobiDB-lite"/>
    </source>
</evidence>
<comment type="caution">
    <text evidence="2">The sequence shown here is derived from an EMBL/GenBank/DDBJ whole genome shotgun (WGS) entry which is preliminary data.</text>
</comment>
<feature type="compositionally biased region" description="Polar residues" evidence="1">
    <location>
        <begin position="420"/>
        <end position="433"/>
    </location>
</feature>
<gene>
    <name evidence="2" type="ORF">GCM10009737_21720</name>
</gene>
<evidence type="ECO:0000313" key="2">
    <source>
        <dbReference type="EMBL" id="GAA1919839.1"/>
    </source>
</evidence>
<dbReference type="InterPro" id="IPR025566">
    <property type="entry name" value="DUF4331"/>
</dbReference>
<dbReference type="Proteomes" id="UP001501612">
    <property type="component" value="Unassembled WGS sequence"/>
</dbReference>
<evidence type="ECO:0000313" key="3">
    <source>
        <dbReference type="Proteomes" id="UP001501612"/>
    </source>
</evidence>
<organism evidence="2 3">
    <name type="scientific">Nocardioides lentus</name>
    <dbReference type="NCBI Taxonomy" id="338077"/>
    <lineage>
        <taxon>Bacteria</taxon>
        <taxon>Bacillati</taxon>
        <taxon>Actinomycetota</taxon>
        <taxon>Actinomycetes</taxon>
        <taxon>Propionibacteriales</taxon>
        <taxon>Nocardioidaceae</taxon>
        <taxon>Nocardioides</taxon>
    </lineage>
</organism>
<accession>A0ABN2PEP4</accession>
<keyword evidence="3" id="KW-1185">Reference proteome</keyword>